<proteinExistence type="predicted"/>
<sequence length="128" mass="14039">MEGQVASHTNSLQLQASGLDSSLNARVEDHHVLLAKNAALEHKVEMLHQTVGRLDGELGVLLARVEALEWVALSEYLSMEDLLGLGTREVQAMESDVAVEMGLWPDFGPLVDRPDPVDISEPLFPHSF</sequence>
<evidence type="ECO:0000313" key="2">
    <source>
        <dbReference type="Proteomes" id="UP000886501"/>
    </source>
</evidence>
<protein>
    <submittedName>
        <fullName evidence="1">Uncharacterized protein</fullName>
    </submittedName>
</protein>
<dbReference type="EMBL" id="MU118275">
    <property type="protein sequence ID" value="KAF9643145.1"/>
    <property type="molecule type" value="Genomic_DNA"/>
</dbReference>
<accession>A0ACB6Z091</accession>
<evidence type="ECO:0000313" key="1">
    <source>
        <dbReference type="EMBL" id="KAF9643145.1"/>
    </source>
</evidence>
<reference evidence="1" key="1">
    <citation type="submission" date="2019-10" db="EMBL/GenBank/DDBJ databases">
        <authorList>
            <consortium name="DOE Joint Genome Institute"/>
            <person name="Kuo A."/>
            <person name="Miyauchi S."/>
            <person name="Kiss E."/>
            <person name="Drula E."/>
            <person name="Kohler A."/>
            <person name="Sanchez-Garcia M."/>
            <person name="Andreopoulos B."/>
            <person name="Barry K.W."/>
            <person name="Bonito G."/>
            <person name="Buee M."/>
            <person name="Carver A."/>
            <person name="Chen C."/>
            <person name="Cichocki N."/>
            <person name="Clum A."/>
            <person name="Culley D."/>
            <person name="Crous P.W."/>
            <person name="Fauchery L."/>
            <person name="Girlanda M."/>
            <person name="Hayes R."/>
            <person name="Keri Z."/>
            <person name="Labutti K."/>
            <person name="Lipzen A."/>
            <person name="Lombard V."/>
            <person name="Magnuson J."/>
            <person name="Maillard F."/>
            <person name="Morin E."/>
            <person name="Murat C."/>
            <person name="Nolan M."/>
            <person name="Ohm R."/>
            <person name="Pangilinan J."/>
            <person name="Pereira M."/>
            <person name="Perotto S."/>
            <person name="Peter M."/>
            <person name="Riley R."/>
            <person name="Sitrit Y."/>
            <person name="Stielow B."/>
            <person name="Szollosi G."/>
            <person name="Zifcakova L."/>
            <person name="Stursova M."/>
            <person name="Spatafora J.W."/>
            <person name="Tedersoo L."/>
            <person name="Vaario L.-M."/>
            <person name="Yamada A."/>
            <person name="Yan M."/>
            <person name="Wang P."/>
            <person name="Xu J."/>
            <person name="Bruns T."/>
            <person name="Baldrian P."/>
            <person name="Vilgalys R."/>
            <person name="Henrissat B."/>
            <person name="Grigoriev I.V."/>
            <person name="Hibbett D."/>
            <person name="Nagy L.G."/>
            <person name="Martin F.M."/>
        </authorList>
    </citation>
    <scope>NUCLEOTIDE SEQUENCE</scope>
    <source>
        <strain evidence="1">P2</strain>
    </source>
</reference>
<organism evidence="1 2">
    <name type="scientific">Thelephora ganbajun</name>
    <name type="common">Ganba fungus</name>
    <dbReference type="NCBI Taxonomy" id="370292"/>
    <lineage>
        <taxon>Eukaryota</taxon>
        <taxon>Fungi</taxon>
        <taxon>Dikarya</taxon>
        <taxon>Basidiomycota</taxon>
        <taxon>Agaricomycotina</taxon>
        <taxon>Agaricomycetes</taxon>
        <taxon>Thelephorales</taxon>
        <taxon>Thelephoraceae</taxon>
        <taxon>Thelephora</taxon>
    </lineage>
</organism>
<comment type="caution">
    <text evidence="1">The sequence shown here is derived from an EMBL/GenBank/DDBJ whole genome shotgun (WGS) entry which is preliminary data.</text>
</comment>
<name>A0ACB6Z091_THEGA</name>
<keyword evidence="2" id="KW-1185">Reference proteome</keyword>
<reference evidence="1" key="2">
    <citation type="journal article" date="2020" name="Nat. Commun.">
        <title>Large-scale genome sequencing of mycorrhizal fungi provides insights into the early evolution of symbiotic traits.</title>
        <authorList>
            <person name="Miyauchi S."/>
            <person name="Kiss E."/>
            <person name="Kuo A."/>
            <person name="Drula E."/>
            <person name="Kohler A."/>
            <person name="Sanchez-Garcia M."/>
            <person name="Morin E."/>
            <person name="Andreopoulos B."/>
            <person name="Barry K.W."/>
            <person name="Bonito G."/>
            <person name="Buee M."/>
            <person name="Carver A."/>
            <person name="Chen C."/>
            <person name="Cichocki N."/>
            <person name="Clum A."/>
            <person name="Culley D."/>
            <person name="Crous P.W."/>
            <person name="Fauchery L."/>
            <person name="Girlanda M."/>
            <person name="Hayes R.D."/>
            <person name="Keri Z."/>
            <person name="LaButti K."/>
            <person name="Lipzen A."/>
            <person name="Lombard V."/>
            <person name="Magnuson J."/>
            <person name="Maillard F."/>
            <person name="Murat C."/>
            <person name="Nolan M."/>
            <person name="Ohm R.A."/>
            <person name="Pangilinan J."/>
            <person name="Pereira M.F."/>
            <person name="Perotto S."/>
            <person name="Peter M."/>
            <person name="Pfister S."/>
            <person name="Riley R."/>
            <person name="Sitrit Y."/>
            <person name="Stielow J.B."/>
            <person name="Szollosi G."/>
            <person name="Zifcakova L."/>
            <person name="Stursova M."/>
            <person name="Spatafora J.W."/>
            <person name="Tedersoo L."/>
            <person name="Vaario L.M."/>
            <person name="Yamada A."/>
            <person name="Yan M."/>
            <person name="Wang P."/>
            <person name="Xu J."/>
            <person name="Bruns T."/>
            <person name="Baldrian P."/>
            <person name="Vilgalys R."/>
            <person name="Dunand C."/>
            <person name="Henrissat B."/>
            <person name="Grigoriev I.V."/>
            <person name="Hibbett D."/>
            <person name="Nagy L.G."/>
            <person name="Martin F.M."/>
        </authorList>
    </citation>
    <scope>NUCLEOTIDE SEQUENCE</scope>
    <source>
        <strain evidence="1">P2</strain>
    </source>
</reference>
<gene>
    <name evidence="1" type="ORF">BDM02DRAFT_3192131</name>
</gene>
<dbReference type="Proteomes" id="UP000886501">
    <property type="component" value="Unassembled WGS sequence"/>
</dbReference>